<feature type="domain" description="Helix-turn-helix" evidence="1">
    <location>
        <begin position="2"/>
        <end position="52"/>
    </location>
</feature>
<comment type="caution">
    <text evidence="2">The sequence shown here is derived from an EMBL/GenBank/DDBJ whole genome shotgun (WGS) entry which is preliminary data.</text>
</comment>
<gene>
    <name evidence="2" type="ORF">GCM10009115_32340</name>
</gene>
<name>A0ABP3XSN4_9SPHN</name>
<dbReference type="InterPro" id="IPR009061">
    <property type="entry name" value="DNA-bd_dom_put_sf"/>
</dbReference>
<dbReference type="InterPro" id="IPR041657">
    <property type="entry name" value="HTH_17"/>
</dbReference>
<protein>
    <recommendedName>
        <fullName evidence="1">Helix-turn-helix domain-containing protein</fullName>
    </recommendedName>
</protein>
<evidence type="ECO:0000313" key="3">
    <source>
        <dbReference type="Proteomes" id="UP001500738"/>
    </source>
</evidence>
<reference evidence="3" key="1">
    <citation type="journal article" date="2019" name="Int. J. Syst. Evol. Microbiol.">
        <title>The Global Catalogue of Microorganisms (GCM) 10K type strain sequencing project: providing services to taxonomists for standard genome sequencing and annotation.</title>
        <authorList>
            <consortium name="The Broad Institute Genomics Platform"/>
            <consortium name="The Broad Institute Genome Sequencing Center for Infectious Disease"/>
            <person name="Wu L."/>
            <person name="Ma J."/>
        </authorList>
    </citation>
    <scope>NUCLEOTIDE SEQUENCE [LARGE SCALE GENOMIC DNA]</scope>
    <source>
        <strain evidence="3">JCM 15910</strain>
    </source>
</reference>
<dbReference type="Pfam" id="PF12728">
    <property type="entry name" value="HTH_17"/>
    <property type="match status" value="1"/>
</dbReference>
<proteinExistence type="predicted"/>
<keyword evidence="3" id="KW-1185">Reference proteome</keyword>
<organism evidence="2 3">
    <name type="scientific">Sphingopyxis soli</name>
    <dbReference type="NCBI Taxonomy" id="592051"/>
    <lineage>
        <taxon>Bacteria</taxon>
        <taxon>Pseudomonadati</taxon>
        <taxon>Pseudomonadota</taxon>
        <taxon>Alphaproteobacteria</taxon>
        <taxon>Sphingomonadales</taxon>
        <taxon>Sphingomonadaceae</taxon>
        <taxon>Sphingopyxis</taxon>
    </lineage>
</organism>
<dbReference type="EMBL" id="BAAAFE010000010">
    <property type="protein sequence ID" value="GAA0866860.1"/>
    <property type="molecule type" value="Genomic_DNA"/>
</dbReference>
<accession>A0ABP3XSN4</accession>
<dbReference type="SUPFAM" id="SSF46955">
    <property type="entry name" value="Putative DNA-binding domain"/>
    <property type="match status" value="1"/>
</dbReference>
<sequence>MYLRTPEAAKYLGIAPGTLENKRYSGDGPTFRKLGGRAVVYATADLDAWASKAVHASTSELAAA</sequence>
<dbReference type="Proteomes" id="UP001500738">
    <property type="component" value="Unassembled WGS sequence"/>
</dbReference>
<evidence type="ECO:0000313" key="2">
    <source>
        <dbReference type="EMBL" id="GAA0866860.1"/>
    </source>
</evidence>
<dbReference type="RefSeq" id="WP_215350738.1">
    <property type="nucleotide sequence ID" value="NZ_BAAAFE010000010.1"/>
</dbReference>
<evidence type="ECO:0000259" key="1">
    <source>
        <dbReference type="Pfam" id="PF12728"/>
    </source>
</evidence>